<reference evidence="2 3" key="1">
    <citation type="submission" date="2013-12" db="EMBL/GenBank/DDBJ databases">
        <title>NBRP : Genome information of microbial organism related human and environment.</title>
        <authorList>
            <person name="Hattori M."/>
            <person name="Oshima K."/>
            <person name="Inaba H."/>
            <person name="Suda W."/>
            <person name="Sakamoto M."/>
            <person name="Iino T."/>
            <person name="Kitahara M."/>
            <person name="Oshida Y."/>
            <person name="Iida T."/>
            <person name="Kudo T."/>
            <person name="Itoh T."/>
            <person name="Ahmed I."/>
            <person name="Ohkuma M."/>
        </authorList>
    </citation>
    <scope>NUCLEOTIDE SEQUENCE [LARGE SCALE GENOMIC DNA]</scope>
    <source>
        <strain evidence="2 3">JCM 21738</strain>
    </source>
</reference>
<accession>W4RHF5</accession>
<dbReference type="EMBL" id="BAUW01000003">
    <property type="protein sequence ID" value="GAE43860.1"/>
    <property type="molecule type" value="Genomic_DNA"/>
</dbReference>
<name>W4RHF5_9BACI</name>
<dbReference type="Pfam" id="PF07486">
    <property type="entry name" value="Hydrolase_2"/>
    <property type="match status" value="1"/>
</dbReference>
<evidence type="ECO:0000313" key="2">
    <source>
        <dbReference type="EMBL" id="GAE43860.1"/>
    </source>
</evidence>
<dbReference type="AlphaFoldDB" id="W4RHF5"/>
<dbReference type="eggNOG" id="COG3773">
    <property type="taxonomic scope" value="Bacteria"/>
</dbReference>
<comment type="caution">
    <text evidence="2">The sequence shown here is derived from an EMBL/GenBank/DDBJ whole genome shotgun (WGS) entry which is preliminary data.</text>
</comment>
<feature type="domain" description="Cell wall hydrolase SleB" evidence="1">
    <location>
        <begin position="46"/>
        <end position="109"/>
    </location>
</feature>
<dbReference type="InterPro" id="IPR011105">
    <property type="entry name" value="Cell_wall_hydrolase_SleB"/>
</dbReference>
<dbReference type="Proteomes" id="UP000018949">
    <property type="component" value="Unassembled WGS sequence"/>
</dbReference>
<evidence type="ECO:0000313" key="3">
    <source>
        <dbReference type="Proteomes" id="UP000018949"/>
    </source>
</evidence>
<dbReference type="Gene3D" id="6.20.240.60">
    <property type="match status" value="1"/>
</dbReference>
<gene>
    <name evidence="2" type="ORF">JCM21738_525</name>
</gene>
<organism evidence="2 3">
    <name type="scientific">Mesobacillus boroniphilus JCM 21738</name>
    <dbReference type="NCBI Taxonomy" id="1294265"/>
    <lineage>
        <taxon>Bacteria</taxon>
        <taxon>Bacillati</taxon>
        <taxon>Bacillota</taxon>
        <taxon>Bacilli</taxon>
        <taxon>Bacillales</taxon>
        <taxon>Bacillaceae</taxon>
        <taxon>Mesobacillus</taxon>
    </lineage>
</organism>
<evidence type="ECO:0000259" key="1">
    <source>
        <dbReference type="Pfam" id="PF07486"/>
    </source>
</evidence>
<protein>
    <submittedName>
        <fullName evidence="2">Spore cortex-lytic enzyme</fullName>
    </submittedName>
</protein>
<proteinExistence type="predicted"/>
<dbReference type="GO" id="GO:0016787">
    <property type="term" value="F:hydrolase activity"/>
    <property type="evidence" value="ECO:0007669"/>
    <property type="project" value="InterPro"/>
</dbReference>
<sequence>MESLKKYLKSMAAASAFLLFLVWTARCLILMTFLTQYMMSSFKGMLFTAVHDGQFNLRPNNTAYLAVKDALLGWDPSYGSVYYYNPKIATNQWIFTRTVTKQIGNHHFAY</sequence>
<keyword evidence="3" id="KW-1185">Reference proteome</keyword>